<evidence type="ECO:0000313" key="3">
    <source>
        <dbReference type="EMBL" id="MBO4207836.1"/>
    </source>
</evidence>
<feature type="domain" description="AMP-binding enzyme C-terminal" evidence="2">
    <location>
        <begin position="424"/>
        <end position="498"/>
    </location>
</feature>
<dbReference type="Pfam" id="PF13193">
    <property type="entry name" value="AMP-binding_C"/>
    <property type="match status" value="1"/>
</dbReference>
<dbReference type="InterPro" id="IPR050237">
    <property type="entry name" value="ATP-dep_AMP-bd_enzyme"/>
</dbReference>
<dbReference type="RefSeq" id="WP_208814748.1">
    <property type="nucleotide sequence ID" value="NZ_WVUH01000148.1"/>
</dbReference>
<keyword evidence="4" id="KW-1185">Reference proteome</keyword>
<evidence type="ECO:0000313" key="4">
    <source>
        <dbReference type="Proteomes" id="UP000823521"/>
    </source>
</evidence>
<feature type="domain" description="AMP-dependent synthetase/ligase" evidence="1">
    <location>
        <begin position="21"/>
        <end position="371"/>
    </location>
</feature>
<dbReference type="Gene3D" id="3.40.50.12780">
    <property type="entry name" value="N-terminal domain of ligase-like"/>
    <property type="match status" value="1"/>
</dbReference>
<dbReference type="EMBL" id="WVUH01000148">
    <property type="protein sequence ID" value="MBO4207836.1"/>
    <property type="molecule type" value="Genomic_DNA"/>
</dbReference>
<dbReference type="InterPro" id="IPR000873">
    <property type="entry name" value="AMP-dep_synth/lig_dom"/>
</dbReference>
<gene>
    <name evidence="3" type="ORF">GSF22_17755</name>
</gene>
<dbReference type="InterPro" id="IPR025110">
    <property type="entry name" value="AMP-bd_C"/>
</dbReference>
<proteinExistence type="predicted"/>
<reference evidence="3 4" key="1">
    <citation type="submission" date="2019-12" db="EMBL/GenBank/DDBJ databases">
        <title>Whole genome sequencing of endophytic Actinobacterium Micromonospora sp. MPMI6T.</title>
        <authorList>
            <person name="Evv R."/>
            <person name="Podile A.R."/>
        </authorList>
    </citation>
    <scope>NUCLEOTIDE SEQUENCE [LARGE SCALE GENOMIC DNA]</scope>
    <source>
        <strain evidence="3 4">MPMI6</strain>
    </source>
</reference>
<dbReference type="Proteomes" id="UP000823521">
    <property type="component" value="Unassembled WGS sequence"/>
</dbReference>
<dbReference type="PROSITE" id="PS00455">
    <property type="entry name" value="AMP_BINDING"/>
    <property type="match status" value="1"/>
</dbReference>
<sequence length="520" mass="56438">MHTPTAVPTNYVPQALALFDRYGPAEAIVYADRRLTYTELGDGIRQLAEALRGQGFRAGQAVAVVANNHPDVVMLHFALHLLGCRSVWVAHAPLEHQLDFLRQARPDALVYDPRTHAEAGAGLAGGTGLTAVFSLGPGPLGTDLWQAPRRALDPADVTGEPSSVFQTSGTTGRPKLVHHRNLLFHTILDLATRWVGAGRPTRHLYYGVFWHVSSQLGVMGMLFAGGTQVMCDSFDVARFYALVERERITSTNGATPRLYEMLDSPLLDRTDLSTLQMISVGGSTVAPARLAESLRRFGPIVRVAYGMSEAPLITELNADEHTPDRPHLLRSCGRAYGDMRIAIRDDTGRDLPAGEHGQVWISGSLVMAGYWGQPELTAGTLVDGWLRTGDTGHLDEDGYLYLVGREQDRIITGPGATNVYPGPIEDVLTAHPDVHDAAVVAVPDDAYGEAVYAFVVPGPGATVTPGQLRDLVTERLNAIWTPREVEFVDALPTIGYGKVDKRKLRDRYLARTGAAAGPHR</sequence>
<dbReference type="PANTHER" id="PTHR43767:SF7">
    <property type="entry name" value="MEDIUM_LONG-CHAIN-FATTY-ACID--COA LIGASE FADD8"/>
    <property type="match status" value="1"/>
</dbReference>
<dbReference type="PANTHER" id="PTHR43767">
    <property type="entry name" value="LONG-CHAIN-FATTY-ACID--COA LIGASE"/>
    <property type="match status" value="1"/>
</dbReference>
<dbReference type="InterPro" id="IPR020845">
    <property type="entry name" value="AMP-binding_CS"/>
</dbReference>
<evidence type="ECO:0000259" key="2">
    <source>
        <dbReference type="Pfam" id="PF13193"/>
    </source>
</evidence>
<dbReference type="Gene3D" id="3.30.300.30">
    <property type="match status" value="1"/>
</dbReference>
<evidence type="ECO:0000259" key="1">
    <source>
        <dbReference type="Pfam" id="PF00501"/>
    </source>
</evidence>
<organism evidence="3 4">
    <name type="scientific">Micromonospora echinofusca</name>
    <dbReference type="NCBI Taxonomy" id="47858"/>
    <lineage>
        <taxon>Bacteria</taxon>
        <taxon>Bacillati</taxon>
        <taxon>Actinomycetota</taxon>
        <taxon>Actinomycetes</taxon>
        <taxon>Micromonosporales</taxon>
        <taxon>Micromonosporaceae</taxon>
        <taxon>Micromonospora</taxon>
    </lineage>
</organism>
<dbReference type="InterPro" id="IPR045851">
    <property type="entry name" value="AMP-bd_C_sf"/>
</dbReference>
<protein>
    <submittedName>
        <fullName evidence="3">AMP-binding protein</fullName>
    </submittedName>
</protein>
<dbReference type="SUPFAM" id="SSF56801">
    <property type="entry name" value="Acetyl-CoA synthetase-like"/>
    <property type="match status" value="1"/>
</dbReference>
<accession>A0ABS3VTN2</accession>
<dbReference type="Pfam" id="PF00501">
    <property type="entry name" value="AMP-binding"/>
    <property type="match status" value="1"/>
</dbReference>
<comment type="caution">
    <text evidence="3">The sequence shown here is derived from an EMBL/GenBank/DDBJ whole genome shotgun (WGS) entry which is preliminary data.</text>
</comment>
<dbReference type="InterPro" id="IPR042099">
    <property type="entry name" value="ANL_N_sf"/>
</dbReference>
<name>A0ABS3VTN2_MICEH</name>